<dbReference type="Proteomes" id="UP000593574">
    <property type="component" value="Unassembled WGS sequence"/>
</dbReference>
<dbReference type="AlphaFoldDB" id="A0A7J9AYZ8"/>
<reference evidence="1 2" key="1">
    <citation type="journal article" date="2019" name="Genome Biol. Evol.">
        <title>Insights into the evolution of the New World diploid cottons (Gossypium, subgenus Houzingenia) based on genome sequencing.</title>
        <authorList>
            <person name="Grover C.E."/>
            <person name="Arick M.A. 2nd"/>
            <person name="Thrash A."/>
            <person name="Conover J.L."/>
            <person name="Sanders W.S."/>
            <person name="Peterson D.G."/>
            <person name="Frelichowski J.E."/>
            <person name="Scheffler J.A."/>
            <person name="Scheffler B.E."/>
            <person name="Wendel J.F."/>
        </authorList>
    </citation>
    <scope>NUCLEOTIDE SEQUENCE [LARGE SCALE GENOMIC DNA]</scope>
    <source>
        <strain evidence="1">4</strain>
        <tissue evidence="1">Leaf</tissue>
    </source>
</reference>
<protein>
    <submittedName>
        <fullName evidence="1">Uncharacterized protein</fullName>
    </submittedName>
</protein>
<evidence type="ECO:0000313" key="2">
    <source>
        <dbReference type="Proteomes" id="UP000593574"/>
    </source>
</evidence>
<sequence>MLKIITQSPLPLHLDSFVHQLAYFFGYNIFDLKRTPSSSWGY</sequence>
<proteinExistence type="predicted"/>
<name>A0A7J9AYZ8_9ROSI</name>
<accession>A0A7J9AYZ8</accession>
<dbReference type="EMBL" id="JABEZV010436539">
    <property type="protein sequence ID" value="MBA0729306.1"/>
    <property type="molecule type" value="Genomic_DNA"/>
</dbReference>
<gene>
    <name evidence="1" type="ORF">Golax_025707</name>
</gene>
<comment type="caution">
    <text evidence="1">The sequence shown here is derived from an EMBL/GenBank/DDBJ whole genome shotgun (WGS) entry which is preliminary data.</text>
</comment>
<organism evidence="1 2">
    <name type="scientific">Gossypium laxum</name>
    <dbReference type="NCBI Taxonomy" id="34288"/>
    <lineage>
        <taxon>Eukaryota</taxon>
        <taxon>Viridiplantae</taxon>
        <taxon>Streptophyta</taxon>
        <taxon>Embryophyta</taxon>
        <taxon>Tracheophyta</taxon>
        <taxon>Spermatophyta</taxon>
        <taxon>Magnoliopsida</taxon>
        <taxon>eudicotyledons</taxon>
        <taxon>Gunneridae</taxon>
        <taxon>Pentapetalae</taxon>
        <taxon>rosids</taxon>
        <taxon>malvids</taxon>
        <taxon>Malvales</taxon>
        <taxon>Malvaceae</taxon>
        <taxon>Malvoideae</taxon>
        <taxon>Gossypium</taxon>
    </lineage>
</organism>
<keyword evidence="2" id="KW-1185">Reference proteome</keyword>
<evidence type="ECO:0000313" key="1">
    <source>
        <dbReference type="EMBL" id="MBA0729306.1"/>
    </source>
</evidence>